<dbReference type="Gene3D" id="1.20.58.760">
    <property type="entry name" value="Peptidase M41"/>
    <property type="match status" value="1"/>
</dbReference>
<keyword evidence="1" id="KW-0175">Coiled coil</keyword>
<evidence type="ECO:0000313" key="2">
    <source>
        <dbReference type="EMBL" id="PSJ05178.1"/>
    </source>
</evidence>
<dbReference type="GO" id="GO:0004222">
    <property type="term" value="F:metalloendopeptidase activity"/>
    <property type="evidence" value="ECO:0007669"/>
    <property type="project" value="InterPro"/>
</dbReference>
<dbReference type="PANTHER" id="PTHR33471:SF7">
    <property type="entry name" value="ATP-DEPENDENT ZINC METALLOPROTEASE-RELATED"/>
    <property type="match status" value="1"/>
</dbReference>
<dbReference type="OrthoDB" id="448792at2"/>
<dbReference type="InterPro" id="IPR037219">
    <property type="entry name" value="Peptidase_M41-like"/>
</dbReference>
<dbReference type="GO" id="GO:0006508">
    <property type="term" value="P:proteolysis"/>
    <property type="evidence" value="ECO:0007669"/>
    <property type="project" value="InterPro"/>
</dbReference>
<feature type="coiled-coil region" evidence="1">
    <location>
        <begin position="167"/>
        <end position="198"/>
    </location>
</feature>
<gene>
    <name evidence="2" type="ORF">C7K55_07520</name>
</gene>
<keyword evidence="3" id="KW-1185">Reference proteome</keyword>
<evidence type="ECO:0008006" key="4">
    <source>
        <dbReference type="Google" id="ProtNLM"/>
    </source>
</evidence>
<sequence>MTQPLAAGLAVALISLAAILGPFLGLSPWIVTLIAGLGLGSLTLDAARFGGRGGHVLAEALPGGRARLRRIAIHEAGHLLVARQEEMAVRQVLVGSLACLRAGLNTSGSTELEPPAHAKLPAEELRRWSRVLQAGMVAEQLVYGQSVGGSDDRALLGRLWGLSGQDVDTAQREQRRARREVEAQLRASQQQLQSEADALLALAPRLGRPLVGEA</sequence>
<proteinExistence type="predicted"/>
<organism evidence="2 3">
    <name type="scientific">Cyanobium usitatum str. Tous</name>
    <dbReference type="NCBI Taxonomy" id="2116684"/>
    <lineage>
        <taxon>Bacteria</taxon>
        <taxon>Bacillati</taxon>
        <taxon>Cyanobacteriota</taxon>
        <taxon>Cyanophyceae</taxon>
        <taxon>Synechococcales</taxon>
        <taxon>Prochlorococcaceae</taxon>
        <taxon>Cyanobium</taxon>
    </lineage>
</organism>
<dbReference type="GO" id="GO:0005524">
    <property type="term" value="F:ATP binding"/>
    <property type="evidence" value="ECO:0007669"/>
    <property type="project" value="InterPro"/>
</dbReference>
<dbReference type="AlphaFoldDB" id="A0A2P7MVC7"/>
<dbReference type="RefSeq" id="WP_106502802.1">
    <property type="nucleotide sequence ID" value="NZ_PXXO01000007.1"/>
</dbReference>
<dbReference type="EMBL" id="PXXO01000007">
    <property type="protein sequence ID" value="PSJ05178.1"/>
    <property type="molecule type" value="Genomic_DNA"/>
</dbReference>
<dbReference type="Proteomes" id="UP000243002">
    <property type="component" value="Unassembled WGS sequence"/>
</dbReference>
<dbReference type="PANTHER" id="PTHR33471">
    <property type="entry name" value="ATP-DEPENDENT ZINC METALLOPROTEASE-RELATED"/>
    <property type="match status" value="1"/>
</dbReference>
<reference evidence="2 3" key="1">
    <citation type="journal article" date="2018" name="Environ. Microbiol.">
        <title>Ecological and genomic features of two widespread freshwater picocyanobacteria.</title>
        <authorList>
            <person name="Cabello-Yeves P.J."/>
            <person name="Picazo A."/>
            <person name="Camacho A."/>
            <person name="Callieri C."/>
            <person name="Rosselli R."/>
            <person name="Roda-Garcia J.J."/>
            <person name="Coutinho F.H."/>
            <person name="Rodriguez-Valera F."/>
        </authorList>
    </citation>
    <scope>NUCLEOTIDE SEQUENCE [LARGE SCALE GENOMIC DNA]</scope>
    <source>
        <strain evidence="2 3">Tous</strain>
    </source>
</reference>
<name>A0A2P7MVC7_9CYAN</name>
<evidence type="ECO:0000256" key="1">
    <source>
        <dbReference type="SAM" id="Coils"/>
    </source>
</evidence>
<dbReference type="SUPFAM" id="SSF140990">
    <property type="entry name" value="FtsH protease domain-like"/>
    <property type="match status" value="1"/>
</dbReference>
<protein>
    <recommendedName>
        <fullName evidence="4">ATP-dependent Zn protease</fullName>
    </recommendedName>
</protein>
<comment type="caution">
    <text evidence="2">The sequence shown here is derived from an EMBL/GenBank/DDBJ whole genome shotgun (WGS) entry which is preliminary data.</text>
</comment>
<evidence type="ECO:0000313" key="3">
    <source>
        <dbReference type="Proteomes" id="UP000243002"/>
    </source>
</evidence>
<accession>A0A2P7MVC7</accession>
<dbReference type="GO" id="GO:0004176">
    <property type="term" value="F:ATP-dependent peptidase activity"/>
    <property type="evidence" value="ECO:0007669"/>
    <property type="project" value="InterPro"/>
</dbReference>